<feature type="transmembrane region" description="Helical" evidence="1">
    <location>
        <begin position="168"/>
        <end position="187"/>
    </location>
</feature>
<protein>
    <recommendedName>
        <fullName evidence="4">ABC transporter permease</fullName>
    </recommendedName>
</protein>
<organism evidence="2 3">
    <name type="scientific">Streptomyces lanatus</name>
    <dbReference type="NCBI Taxonomy" id="66900"/>
    <lineage>
        <taxon>Bacteria</taxon>
        <taxon>Bacillati</taxon>
        <taxon>Actinomycetota</taxon>
        <taxon>Actinomycetes</taxon>
        <taxon>Kitasatosporales</taxon>
        <taxon>Streptomycetaceae</taxon>
        <taxon>Streptomyces</taxon>
    </lineage>
</organism>
<keyword evidence="1" id="KW-1133">Transmembrane helix</keyword>
<dbReference type="Proteomes" id="UP001486207">
    <property type="component" value="Unassembled WGS sequence"/>
</dbReference>
<evidence type="ECO:0000256" key="1">
    <source>
        <dbReference type="SAM" id="Phobius"/>
    </source>
</evidence>
<feature type="transmembrane region" description="Helical" evidence="1">
    <location>
        <begin position="43"/>
        <end position="61"/>
    </location>
</feature>
<feature type="transmembrane region" description="Helical" evidence="1">
    <location>
        <begin position="12"/>
        <end position="31"/>
    </location>
</feature>
<evidence type="ECO:0008006" key="4">
    <source>
        <dbReference type="Google" id="ProtNLM"/>
    </source>
</evidence>
<dbReference type="RefSeq" id="WP_190074728.1">
    <property type="nucleotide sequence ID" value="NZ_BNBM01000020.1"/>
</dbReference>
<keyword evidence="1" id="KW-0812">Transmembrane</keyword>
<feature type="transmembrane region" description="Helical" evidence="1">
    <location>
        <begin position="82"/>
        <end position="100"/>
    </location>
</feature>
<dbReference type="EMBL" id="JBEPFB010000021">
    <property type="protein sequence ID" value="MER7378021.1"/>
    <property type="molecule type" value="Genomic_DNA"/>
</dbReference>
<accession>A0ABV1Y2L4</accession>
<sequence>MRWLTLYARSRQVPASLAAVVISAVAVWALARDGGAGAGDPRLPVLVLAAGAMAASTGLSGQDLALDRTAAIRWVPRRAAHVLLAGTVVAVVLLAVQAVGEDMATTAFVVRDSAGLMGLVALGAAVSGGQYAWTPPFAWLSFVFFAPPPTSTPMRVATWMLLPPGTAAGTWTALALATAGTAAYAIAGPKR</sequence>
<evidence type="ECO:0000313" key="2">
    <source>
        <dbReference type="EMBL" id="MER7378021.1"/>
    </source>
</evidence>
<proteinExistence type="predicted"/>
<keyword evidence="1" id="KW-0472">Membrane</keyword>
<name>A0ABV1Y2L4_9ACTN</name>
<gene>
    <name evidence="2" type="ORF">ABT384_35935</name>
</gene>
<reference evidence="2 3" key="1">
    <citation type="submission" date="2024-06" db="EMBL/GenBank/DDBJ databases">
        <title>The Natural Products Discovery Center: Release of the First 8490 Sequenced Strains for Exploring Actinobacteria Biosynthetic Diversity.</title>
        <authorList>
            <person name="Kalkreuter E."/>
            <person name="Kautsar S.A."/>
            <person name="Yang D."/>
            <person name="Bader C.D."/>
            <person name="Teijaro C.N."/>
            <person name="Fluegel L."/>
            <person name="Davis C.M."/>
            <person name="Simpson J.R."/>
            <person name="Lauterbach L."/>
            <person name="Steele A.D."/>
            <person name="Gui C."/>
            <person name="Meng S."/>
            <person name="Li G."/>
            <person name="Viehrig K."/>
            <person name="Ye F."/>
            <person name="Su P."/>
            <person name="Kiefer A.F."/>
            <person name="Nichols A."/>
            <person name="Cepeda A.J."/>
            <person name="Yan W."/>
            <person name="Fan B."/>
            <person name="Jiang Y."/>
            <person name="Adhikari A."/>
            <person name="Zheng C.-J."/>
            <person name="Schuster L."/>
            <person name="Cowan T.M."/>
            <person name="Smanski M.J."/>
            <person name="Chevrette M.G."/>
            <person name="De Carvalho L.P.S."/>
            <person name="Shen B."/>
        </authorList>
    </citation>
    <scope>NUCLEOTIDE SEQUENCE [LARGE SCALE GENOMIC DNA]</scope>
    <source>
        <strain evidence="2 3">NPDC000155</strain>
    </source>
</reference>
<keyword evidence="3" id="KW-1185">Reference proteome</keyword>
<comment type="caution">
    <text evidence="2">The sequence shown here is derived from an EMBL/GenBank/DDBJ whole genome shotgun (WGS) entry which is preliminary data.</text>
</comment>
<evidence type="ECO:0000313" key="3">
    <source>
        <dbReference type="Proteomes" id="UP001486207"/>
    </source>
</evidence>